<evidence type="ECO:0000256" key="1">
    <source>
        <dbReference type="ARBA" id="ARBA00023163"/>
    </source>
</evidence>
<dbReference type="PRINTS" id="PR00046">
    <property type="entry name" value="SIGMA70FCT"/>
</dbReference>
<dbReference type="PANTHER" id="PTHR30603">
    <property type="entry name" value="RNA POLYMERASE SIGMA FACTOR RPO"/>
    <property type="match status" value="1"/>
</dbReference>
<name>A0A420ZDT4_UNCK3</name>
<dbReference type="GO" id="GO:0003700">
    <property type="term" value="F:DNA-binding transcription factor activity"/>
    <property type="evidence" value="ECO:0007669"/>
    <property type="project" value="InterPro"/>
</dbReference>
<evidence type="ECO:0000259" key="2">
    <source>
        <dbReference type="PROSITE" id="PS51913"/>
    </source>
</evidence>
<dbReference type="PROSITE" id="PS51913">
    <property type="entry name" value="HTH_HARE"/>
    <property type="match status" value="1"/>
</dbReference>
<dbReference type="SUPFAM" id="SSF88659">
    <property type="entry name" value="Sigma3 and sigma4 domains of RNA polymerase sigma factors"/>
    <property type="match status" value="1"/>
</dbReference>
<proteinExistence type="predicted"/>
<keyword evidence="1" id="KW-0804">Transcription</keyword>
<sequence length="374" mass="42100">MVNSDDNQGSGHKSVIKKIMVEQEEKARTSADPLVVVMNALNVLKEREREVLISRFGLTGDKKATLETIGRKLRVTRERVRQIETTAIKRLANSQSKELTQLIKIINSYITGNGGLTDLKGLAEYLKVDSDQRAEATTNALRLAMAVNGAVLPLEKRAGLKPGWAQKQFPIDLLVPIINEVEKILDEANQVMSDSVIWDKFQETDLYAKNSDRITSLTVNGAIHVAINITQTRDGKWGLSSWPTVVPKRIRDKVYLILKRKNEPMHFTDITEAVNREYPDKQVLSRTVHNELIGDDRFVLVGRGIYALKSWGYKPGVVADVIQDILKKAKRPMTTSEIIEAVLQIRQIKRNTVIANLQNHKLFKKVGRGTYTLA</sequence>
<dbReference type="Proteomes" id="UP000281261">
    <property type="component" value="Unassembled WGS sequence"/>
</dbReference>
<dbReference type="CDD" id="cd06171">
    <property type="entry name" value="Sigma70_r4"/>
    <property type="match status" value="1"/>
</dbReference>
<feature type="domain" description="HTH HARE-type" evidence="2">
    <location>
        <begin position="248"/>
        <end position="311"/>
    </location>
</feature>
<dbReference type="EMBL" id="QMNG01000001">
    <property type="protein sequence ID" value="RLC37825.1"/>
    <property type="molecule type" value="Genomic_DNA"/>
</dbReference>
<reference evidence="3 4" key="1">
    <citation type="submission" date="2018-06" db="EMBL/GenBank/DDBJ databases">
        <title>Extensive metabolic versatility and redundancy in microbially diverse, dynamic hydrothermal sediments.</title>
        <authorList>
            <person name="Dombrowski N."/>
            <person name="Teske A."/>
            <person name="Baker B.J."/>
        </authorList>
    </citation>
    <scope>NUCLEOTIDE SEQUENCE [LARGE SCALE GENOMIC DNA]</scope>
    <source>
        <strain evidence="3">B79_G16</strain>
    </source>
</reference>
<dbReference type="InterPro" id="IPR036388">
    <property type="entry name" value="WH-like_DNA-bd_sf"/>
</dbReference>
<evidence type="ECO:0000313" key="3">
    <source>
        <dbReference type="EMBL" id="RLC37825.1"/>
    </source>
</evidence>
<protein>
    <recommendedName>
        <fullName evidence="2">HTH HARE-type domain-containing protein</fullName>
    </recommendedName>
</protein>
<gene>
    <name evidence="3" type="ORF">DRH29_00185</name>
</gene>
<comment type="caution">
    <text evidence="3">The sequence shown here is derived from an EMBL/GenBank/DDBJ whole genome shotgun (WGS) entry which is preliminary data.</text>
</comment>
<dbReference type="InterPro" id="IPR038087">
    <property type="entry name" value="RNAP_delta_N_dom_sf"/>
</dbReference>
<dbReference type="PANTHER" id="PTHR30603:SF60">
    <property type="entry name" value="RNA POLYMERASE SIGMA FACTOR RPOD"/>
    <property type="match status" value="1"/>
</dbReference>
<accession>A0A420ZDT4</accession>
<dbReference type="Pfam" id="PF04545">
    <property type="entry name" value="Sigma70_r4"/>
    <property type="match status" value="1"/>
</dbReference>
<dbReference type="Gene3D" id="1.10.10.1250">
    <property type="entry name" value="RNA polymerase, subunit delta, N-terminal domain"/>
    <property type="match status" value="1"/>
</dbReference>
<dbReference type="InterPro" id="IPR000943">
    <property type="entry name" value="RNA_pol_sigma70"/>
</dbReference>
<dbReference type="InterPro" id="IPR013324">
    <property type="entry name" value="RNA_pol_sigma_r3/r4-like"/>
</dbReference>
<dbReference type="InterPro" id="IPR007630">
    <property type="entry name" value="RNA_pol_sigma70_r4"/>
</dbReference>
<dbReference type="InterPro" id="IPR007759">
    <property type="entry name" value="Asxl_HARE-HTH"/>
</dbReference>
<dbReference type="Gene3D" id="1.10.10.10">
    <property type="entry name" value="Winged helix-like DNA-binding domain superfamily/Winged helix DNA-binding domain"/>
    <property type="match status" value="1"/>
</dbReference>
<evidence type="ECO:0000313" key="4">
    <source>
        <dbReference type="Proteomes" id="UP000281261"/>
    </source>
</evidence>
<dbReference type="AlphaFoldDB" id="A0A420ZDT4"/>
<dbReference type="GO" id="GO:0006352">
    <property type="term" value="P:DNA-templated transcription initiation"/>
    <property type="evidence" value="ECO:0007669"/>
    <property type="project" value="InterPro"/>
</dbReference>
<organism evidence="3 4">
    <name type="scientific">candidate division Kazan bacterium</name>
    <dbReference type="NCBI Taxonomy" id="2202143"/>
    <lineage>
        <taxon>Bacteria</taxon>
        <taxon>Bacteria division Kazan-3B-28</taxon>
    </lineage>
</organism>
<dbReference type="InterPro" id="IPR050239">
    <property type="entry name" value="Sigma-70_RNA_pol_init_factors"/>
</dbReference>